<dbReference type="Pfam" id="PF13472">
    <property type="entry name" value="Lipase_GDSL_2"/>
    <property type="match status" value="1"/>
</dbReference>
<dbReference type="GO" id="GO:0016787">
    <property type="term" value="F:hydrolase activity"/>
    <property type="evidence" value="ECO:0007669"/>
    <property type="project" value="UniProtKB-KW"/>
</dbReference>
<dbReference type="Gene3D" id="3.40.50.1110">
    <property type="entry name" value="SGNH hydrolase"/>
    <property type="match status" value="1"/>
</dbReference>
<accession>A0ABU7JQX2</accession>
<dbReference type="InterPro" id="IPR013830">
    <property type="entry name" value="SGNH_hydro"/>
</dbReference>
<gene>
    <name evidence="2" type="ORF">Q8814_09985</name>
</gene>
<name>A0ABU7JQX2_9NOCA</name>
<reference evidence="2 3" key="1">
    <citation type="submission" date="2023-08" db="EMBL/GenBank/DDBJ databases">
        <authorList>
            <person name="Girao M."/>
            <person name="Carvalho M.F."/>
        </authorList>
    </citation>
    <scope>NUCLEOTIDE SEQUENCE [LARGE SCALE GENOMIC DNA]</scope>
    <source>
        <strain evidence="2 3">CC-R104</strain>
    </source>
</reference>
<evidence type="ECO:0000313" key="2">
    <source>
        <dbReference type="EMBL" id="MEE2032434.1"/>
    </source>
</evidence>
<evidence type="ECO:0000259" key="1">
    <source>
        <dbReference type="Pfam" id="PF13472"/>
    </source>
</evidence>
<dbReference type="EMBL" id="JAUZMZ010000044">
    <property type="protein sequence ID" value="MEE2032434.1"/>
    <property type="molecule type" value="Genomic_DNA"/>
</dbReference>
<keyword evidence="2" id="KW-0378">Hydrolase</keyword>
<protein>
    <submittedName>
        <fullName evidence="2">SGNH/GDSL hydrolase family protein</fullName>
        <ecNumber evidence="2">3.1.-.-</ecNumber>
    </submittedName>
</protein>
<keyword evidence="3" id="KW-1185">Reference proteome</keyword>
<feature type="domain" description="SGNH hydrolase-type esterase" evidence="1">
    <location>
        <begin position="41"/>
        <end position="213"/>
    </location>
</feature>
<dbReference type="InterPro" id="IPR036514">
    <property type="entry name" value="SGNH_hydro_sf"/>
</dbReference>
<dbReference type="RefSeq" id="WP_330151854.1">
    <property type="nucleotide sequence ID" value="NZ_JAUZMZ010000044.1"/>
</dbReference>
<proteinExistence type="predicted"/>
<dbReference type="EC" id="3.1.-.-" evidence="2"/>
<comment type="caution">
    <text evidence="2">The sequence shown here is derived from an EMBL/GenBank/DDBJ whole genome shotgun (WGS) entry which is preliminary data.</text>
</comment>
<dbReference type="PANTHER" id="PTHR43784">
    <property type="entry name" value="GDSL-LIKE LIPASE/ACYLHYDROLASE, PUTATIVE (AFU_ORTHOLOGUE AFUA_2G00820)-RELATED"/>
    <property type="match status" value="1"/>
</dbReference>
<dbReference type="PANTHER" id="PTHR43784:SF2">
    <property type="entry name" value="GDSL-LIKE LIPASE_ACYLHYDROLASE, PUTATIVE (AFU_ORTHOLOGUE AFUA_2G00820)-RELATED"/>
    <property type="match status" value="1"/>
</dbReference>
<sequence>MTYPTPMMATSRWTEATDPMCLPPHAQTALLVDATWTRYAVMGDSIAEGTGDASPGYTTSPWADRVAAALRTVHPDLDYLNTGRMGATSGRVVETQLSTVLEFGPDLIHITCGSNDLWSPEADLRRTADNLELLFSAAYDSGATVTTLTLADAFVGEDMLRMRDGVIAVNELVRNLAAKYGAVLLDLWNHPLRLRPELLSADRIHFTMNGHAVLASEMVRALHDRLIRSADAKS</sequence>
<evidence type="ECO:0000313" key="3">
    <source>
        <dbReference type="Proteomes" id="UP001331936"/>
    </source>
</evidence>
<dbReference type="SUPFAM" id="SSF52266">
    <property type="entry name" value="SGNH hydrolase"/>
    <property type="match status" value="1"/>
</dbReference>
<dbReference type="Proteomes" id="UP001331936">
    <property type="component" value="Unassembled WGS sequence"/>
</dbReference>
<dbReference type="InterPro" id="IPR053140">
    <property type="entry name" value="GDSL_Rv0518-like"/>
</dbReference>
<dbReference type="CDD" id="cd01832">
    <property type="entry name" value="SGNH_hydrolase_like_1"/>
    <property type="match status" value="1"/>
</dbReference>
<organism evidence="2 3">
    <name type="scientific">Rhodococcus chondri</name>
    <dbReference type="NCBI Taxonomy" id="3065941"/>
    <lineage>
        <taxon>Bacteria</taxon>
        <taxon>Bacillati</taxon>
        <taxon>Actinomycetota</taxon>
        <taxon>Actinomycetes</taxon>
        <taxon>Mycobacteriales</taxon>
        <taxon>Nocardiaceae</taxon>
        <taxon>Rhodococcus</taxon>
    </lineage>
</organism>